<protein>
    <submittedName>
        <fullName evidence="2">Uncharacterized protein</fullName>
    </submittedName>
</protein>
<evidence type="ECO:0000313" key="2">
    <source>
        <dbReference type="EMBL" id="KAJ1096751.1"/>
    </source>
</evidence>
<evidence type="ECO:0000256" key="1">
    <source>
        <dbReference type="SAM" id="MobiDB-lite"/>
    </source>
</evidence>
<reference evidence="2" key="1">
    <citation type="journal article" date="2022" name="bioRxiv">
        <title>Sequencing and chromosome-scale assembly of the giantPleurodeles waltlgenome.</title>
        <authorList>
            <person name="Brown T."/>
            <person name="Elewa A."/>
            <person name="Iarovenko S."/>
            <person name="Subramanian E."/>
            <person name="Araus A.J."/>
            <person name="Petzold A."/>
            <person name="Susuki M."/>
            <person name="Suzuki K.-i.T."/>
            <person name="Hayashi T."/>
            <person name="Toyoda A."/>
            <person name="Oliveira C."/>
            <person name="Osipova E."/>
            <person name="Leigh N.D."/>
            <person name="Simon A."/>
            <person name="Yun M.H."/>
        </authorList>
    </citation>
    <scope>NUCLEOTIDE SEQUENCE</scope>
    <source>
        <strain evidence="2">20211129_DDA</strain>
        <tissue evidence="2">Liver</tissue>
    </source>
</reference>
<accession>A0AAV7LYY3</accession>
<comment type="caution">
    <text evidence="2">The sequence shown here is derived from an EMBL/GenBank/DDBJ whole genome shotgun (WGS) entry which is preliminary data.</text>
</comment>
<name>A0AAV7LYY3_PLEWA</name>
<proteinExistence type="predicted"/>
<dbReference type="EMBL" id="JANPWB010000014">
    <property type="protein sequence ID" value="KAJ1096751.1"/>
    <property type="molecule type" value="Genomic_DNA"/>
</dbReference>
<gene>
    <name evidence="2" type="ORF">NDU88_001882</name>
</gene>
<sequence length="93" mass="10707">MHEKSEASESTSWQMLAQMGLTQSEMTRQGEDEETRILSFPPRRMQEFLPPPVRLYHSADPAHRYERAGMLMAAGQDLWVVVIHRSVGIERPV</sequence>
<dbReference type="Proteomes" id="UP001066276">
    <property type="component" value="Chromosome 10"/>
</dbReference>
<keyword evidence="3" id="KW-1185">Reference proteome</keyword>
<dbReference type="AlphaFoldDB" id="A0AAV7LYY3"/>
<feature type="region of interest" description="Disordered" evidence="1">
    <location>
        <begin position="23"/>
        <end position="43"/>
    </location>
</feature>
<evidence type="ECO:0000313" key="3">
    <source>
        <dbReference type="Proteomes" id="UP001066276"/>
    </source>
</evidence>
<organism evidence="2 3">
    <name type="scientific">Pleurodeles waltl</name>
    <name type="common">Iberian ribbed newt</name>
    <dbReference type="NCBI Taxonomy" id="8319"/>
    <lineage>
        <taxon>Eukaryota</taxon>
        <taxon>Metazoa</taxon>
        <taxon>Chordata</taxon>
        <taxon>Craniata</taxon>
        <taxon>Vertebrata</taxon>
        <taxon>Euteleostomi</taxon>
        <taxon>Amphibia</taxon>
        <taxon>Batrachia</taxon>
        <taxon>Caudata</taxon>
        <taxon>Salamandroidea</taxon>
        <taxon>Salamandridae</taxon>
        <taxon>Pleurodelinae</taxon>
        <taxon>Pleurodeles</taxon>
    </lineage>
</organism>